<evidence type="ECO:0000313" key="9">
    <source>
        <dbReference type="EMBL" id="PRY96464.1"/>
    </source>
</evidence>
<dbReference type="AlphaFoldDB" id="A0A2T0XC12"/>
<dbReference type="GO" id="GO:0106300">
    <property type="term" value="P:protein-DNA covalent cross-linking repair"/>
    <property type="evidence" value="ECO:0007669"/>
    <property type="project" value="InterPro"/>
</dbReference>
<keyword evidence="6" id="KW-0238">DNA-binding</keyword>
<evidence type="ECO:0000256" key="3">
    <source>
        <dbReference type="ARBA" id="ARBA00022763"/>
    </source>
</evidence>
<name>A0A2T0XC12_9BURK</name>
<keyword evidence="5" id="KW-0190">Covalent protein-DNA linkage</keyword>
<organism evidence="9 10">
    <name type="scientific">Jezberella montanilacus</name>
    <dbReference type="NCBI Taxonomy" id="323426"/>
    <lineage>
        <taxon>Bacteria</taxon>
        <taxon>Pseudomonadati</taxon>
        <taxon>Pseudomonadota</taxon>
        <taxon>Betaproteobacteria</taxon>
        <taxon>Burkholderiales</taxon>
        <taxon>Alcaligenaceae</taxon>
        <taxon>Jezberella</taxon>
    </lineage>
</organism>
<evidence type="ECO:0000313" key="10">
    <source>
        <dbReference type="Proteomes" id="UP000238308"/>
    </source>
</evidence>
<dbReference type="SUPFAM" id="SSF143081">
    <property type="entry name" value="BB1717-like"/>
    <property type="match status" value="1"/>
</dbReference>
<dbReference type="GO" id="GO:0016829">
    <property type="term" value="F:lyase activity"/>
    <property type="evidence" value="ECO:0007669"/>
    <property type="project" value="UniProtKB-KW"/>
</dbReference>
<comment type="caution">
    <text evidence="9">The sequence shown here is derived from an EMBL/GenBank/DDBJ whole genome shotgun (WGS) entry which is preliminary data.</text>
</comment>
<reference evidence="9 10" key="1">
    <citation type="submission" date="2018-03" db="EMBL/GenBank/DDBJ databases">
        <title>Genomic Encyclopedia of Type Strains, Phase III (KMG-III): the genomes of soil and plant-associated and newly described type strains.</title>
        <authorList>
            <person name="Whitman W."/>
        </authorList>
    </citation>
    <scope>NUCLEOTIDE SEQUENCE [LARGE SCALE GENOMIC DNA]</scope>
    <source>
        <strain evidence="9 10">MWH-P2sevCIIIb</strain>
    </source>
</reference>
<sequence>MCSHYKPVTHINQLRNIFGLGPLTTICKPDMWPGYEGLFIRPHPHADVGDEAVPDREAVSGHWGLIPHWSKDGKVRGTFNARSETIAEKPTFRDAWRKAQRCIIPAISVFEPDWRSGKAVAAEVSRADGEPMGIAGLWSAWRSPTGWVESYTMLTVNANDHSIFKLLHKPQDEKRMVVILNPDSYEAWLKGTPSDIAALIRQCPAEALELKSAIN</sequence>
<dbReference type="PANTHER" id="PTHR13604">
    <property type="entry name" value="DC12-RELATED"/>
    <property type="match status" value="1"/>
</dbReference>
<gene>
    <name evidence="9" type="ORF">BCM14_2703</name>
</gene>
<evidence type="ECO:0000256" key="5">
    <source>
        <dbReference type="ARBA" id="ARBA00023124"/>
    </source>
</evidence>
<keyword evidence="4 8" id="KW-0378">Hydrolase</keyword>
<dbReference type="PANTHER" id="PTHR13604:SF0">
    <property type="entry name" value="ABASIC SITE PROCESSING PROTEIN HMCES"/>
    <property type="match status" value="1"/>
</dbReference>
<comment type="similarity">
    <text evidence="1 8">Belongs to the SOS response-associated peptidase family.</text>
</comment>
<dbReference type="InterPro" id="IPR036590">
    <property type="entry name" value="SRAP-like"/>
</dbReference>
<dbReference type="GO" id="GO:0008233">
    <property type="term" value="F:peptidase activity"/>
    <property type="evidence" value="ECO:0007669"/>
    <property type="project" value="UniProtKB-KW"/>
</dbReference>
<evidence type="ECO:0000256" key="2">
    <source>
        <dbReference type="ARBA" id="ARBA00022670"/>
    </source>
</evidence>
<dbReference type="RefSeq" id="WP_106228531.1">
    <property type="nucleotide sequence ID" value="NZ_PVTV01000017.1"/>
</dbReference>
<dbReference type="GO" id="GO:0003697">
    <property type="term" value="F:single-stranded DNA binding"/>
    <property type="evidence" value="ECO:0007669"/>
    <property type="project" value="InterPro"/>
</dbReference>
<evidence type="ECO:0000256" key="4">
    <source>
        <dbReference type="ARBA" id="ARBA00022801"/>
    </source>
</evidence>
<evidence type="ECO:0000256" key="1">
    <source>
        <dbReference type="ARBA" id="ARBA00008136"/>
    </source>
</evidence>
<dbReference type="Proteomes" id="UP000238308">
    <property type="component" value="Unassembled WGS sequence"/>
</dbReference>
<dbReference type="EMBL" id="PVTV01000017">
    <property type="protein sequence ID" value="PRY96464.1"/>
    <property type="molecule type" value="Genomic_DNA"/>
</dbReference>
<evidence type="ECO:0000256" key="6">
    <source>
        <dbReference type="ARBA" id="ARBA00023125"/>
    </source>
</evidence>
<evidence type="ECO:0000256" key="8">
    <source>
        <dbReference type="RuleBase" id="RU364100"/>
    </source>
</evidence>
<dbReference type="Gene3D" id="3.90.1680.10">
    <property type="entry name" value="SOS response associated peptidase-like"/>
    <property type="match status" value="1"/>
</dbReference>
<evidence type="ECO:0000256" key="7">
    <source>
        <dbReference type="ARBA" id="ARBA00023239"/>
    </source>
</evidence>
<keyword evidence="3" id="KW-0227">DNA damage</keyword>
<dbReference type="Pfam" id="PF02586">
    <property type="entry name" value="SRAP"/>
    <property type="match status" value="1"/>
</dbReference>
<accession>A0A2T0XC12</accession>
<dbReference type="OrthoDB" id="6192129at2"/>
<dbReference type="EC" id="3.4.-.-" evidence="8"/>
<dbReference type="GO" id="GO:0006508">
    <property type="term" value="P:proteolysis"/>
    <property type="evidence" value="ECO:0007669"/>
    <property type="project" value="UniProtKB-KW"/>
</dbReference>
<proteinExistence type="inferred from homology"/>
<keyword evidence="2 8" id="KW-0645">Protease</keyword>
<protein>
    <recommendedName>
        <fullName evidence="8">Abasic site processing protein</fullName>
        <ecNumber evidence="8">3.4.-.-</ecNumber>
    </recommendedName>
</protein>
<dbReference type="InterPro" id="IPR003738">
    <property type="entry name" value="SRAP"/>
</dbReference>
<keyword evidence="10" id="KW-1185">Reference proteome</keyword>
<keyword evidence="7" id="KW-0456">Lyase</keyword>